<keyword evidence="12" id="KW-1185">Reference proteome</keyword>
<feature type="domain" description="Cadherin" evidence="10">
    <location>
        <begin position="117"/>
        <end position="228"/>
    </location>
</feature>
<feature type="domain" description="Cadherin" evidence="10">
    <location>
        <begin position="1229"/>
        <end position="1328"/>
    </location>
</feature>
<dbReference type="CDD" id="cd11304">
    <property type="entry name" value="Cadherin_repeat"/>
    <property type="match status" value="13"/>
</dbReference>
<evidence type="ECO:0000256" key="4">
    <source>
        <dbReference type="ARBA" id="ARBA00022837"/>
    </source>
</evidence>
<feature type="domain" description="Cadherin" evidence="10">
    <location>
        <begin position="340"/>
        <end position="447"/>
    </location>
</feature>
<proteinExistence type="predicted"/>
<comment type="caution">
    <text evidence="11">The sequence shown here is derived from an EMBL/GenBank/DDBJ whole genome shotgun (WGS) entry which is preliminary data.</text>
</comment>
<gene>
    <name evidence="11" type="ORF">KUTeg_024255</name>
</gene>
<dbReference type="SUPFAM" id="SSF49313">
    <property type="entry name" value="Cadherin-like"/>
    <property type="match status" value="14"/>
</dbReference>
<dbReference type="InterPro" id="IPR015919">
    <property type="entry name" value="Cadherin-like_sf"/>
</dbReference>
<evidence type="ECO:0000256" key="1">
    <source>
        <dbReference type="ARBA" id="ARBA00004167"/>
    </source>
</evidence>
<feature type="domain" description="Cadherin" evidence="10">
    <location>
        <begin position="448"/>
        <end position="555"/>
    </location>
</feature>
<feature type="chain" id="PRO_5046188390" description="Cadherin domain-containing protein" evidence="9">
    <location>
        <begin position="26"/>
        <end position="1388"/>
    </location>
</feature>
<evidence type="ECO:0000256" key="9">
    <source>
        <dbReference type="SAM" id="SignalP"/>
    </source>
</evidence>
<evidence type="ECO:0000313" key="12">
    <source>
        <dbReference type="Proteomes" id="UP001217089"/>
    </source>
</evidence>
<feature type="domain" description="Cadherin" evidence="10">
    <location>
        <begin position="556"/>
        <end position="646"/>
    </location>
</feature>
<dbReference type="Proteomes" id="UP001217089">
    <property type="component" value="Unassembled WGS sequence"/>
</dbReference>
<evidence type="ECO:0000256" key="2">
    <source>
        <dbReference type="ARBA" id="ARBA00022692"/>
    </source>
</evidence>
<dbReference type="PRINTS" id="PR00205">
    <property type="entry name" value="CADHERIN"/>
</dbReference>
<feature type="domain" description="Cadherin" evidence="10">
    <location>
        <begin position="810"/>
        <end position="913"/>
    </location>
</feature>
<evidence type="ECO:0000313" key="11">
    <source>
        <dbReference type="EMBL" id="KAJ8297724.1"/>
    </source>
</evidence>
<dbReference type="Pfam" id="PF25374">
    <property type="entry name" value="Cadherin_FAT4_N"/>
    <property type="match status" value="1"/>
</dbReference>
<reference evidence="11 12" key="1">
    <citation type="submission" date="2022-12" db="EMBL/GenBank/DDBJ databases">
        <title>Chromosome-level genome of Tegillarca granosa.</title>
        <authorList>
            <person name="Kim J."/>
        </authorList>
    </citation>
    <scope>NUCLEOTIDE SEQUENCE [LARGE SCALE GENOMIC DNA]</scope>
    <source>
        <strain evidence="11">Teg-2019</strain>
        <tissue evidence="11">Adductor muscle</tissue>
    </source>
</reference>
<evidence type="ECO:0000256" key="3">
    <source>
        <dbReference type="ARBA" id="ARBA00022737"/>
    </source>
</evidence>
<feature type="domain" description="Cadherin" evidence="10">
    <location>
        <begin position="42"/>
        <end position="116"/>
    </location>
</feature>
<keyword evidence="4 8" id="KW-0106">Calcium</keyword>
<dbReference type="InterPro" id="IPR002126">
    <property type="entry name" value="Cadherin-like_dom"/>
</dbReference>
<evidence type="ECO:0000256" key="8">
    <source>
        <dbReference type="PROSITE-ProRule" id="PRU00043"/>
    </source>
</evidence>
<dbReference type="Gene3D" id="2.60.40.60">
    <property type="entry name" value="Cadherins"/>
    <property type="match status" value="14"/>
</dbReference>
<feature type="domain" description="Cadherin" evidence="10">
    <location>
        <begin position="914"/>
        <end position="1016"/>
    </location>
</feature>
<evidence type="ECO:0000256" key="5">
    <source>
        <dbReference type="ARBA" id="ARBA00022989"/>
    </source>
</evidence>
<keyword evidence="2" id="KW-0812">Transmembrane</keyword>
<feature type="domain" description="Cadherin" evidence="10">
    <location>
        <begin position="663"/>
        <end position="809"/>
    </location>
</feature>
<dbReference type="EMBL" id="JARBDR010000923">
    <property type="protein sequence ID" value="KAJ8297724.1"/>
    <property type="molecule type" value="Genomic_DNA"/>
</dbReference>
<dbReference type="PANTHER" id="PTHR24028">
    <property type="entry name" value="CADHERIN-87A"/>
    <property type="match status" value="1"/>
</dbReference>
<keyword evidence="3" id="KW-0677">Repeat</keyword>
<accession>A0ABQ9DWS7</accession>
<evidence type="ECO:0000256" key="6">
    <source>
        <dbReference type="ARBA" id="ARBA00023136"/>
    </source>
</evidence>
<keyword evidence="9" id="KW-0732">Signal</keyword>
<feature type="domain" description="Cadherin" evidence="10">
    <location>
        <begin position="1121"/>
        <end position="1228"/>
    </location>
</feature>
<sequence length="1388" mass="153892">MKMMKPGNCLSVIIILISLAKFSWCQNDQIVVNMNITEEQPPDTLVGTINYGQSPYTYLKSDESFIVNLGNGEIRTKVRLDRELQEDHTIGLMSSDFFFMEIKIRVLDINDNTPYFPNGSKVVPLSESSPQGSKIHVGSVVDRDAGQNGIARHLIEKGNEDNMFELDTKAVGKATLYLDIKIIGRLDYELERSYNIVIAVYDGGQPPRKGIVTVYIKVLDANDNEPRFTHTKYSTKVPENVTVGTSILAVSATDLDSGQNGNIRYFLDQSRDPDRHFDIDPQNGTLRVNKPLDYETQKTFELKVIARDNGSLPLETTAVIEIIVENINELPANINLVFLGSNNQTARVPENASIGQFVARISVSDPDSPDVYYSNVNVTLQGGQGYFGLKNQDNVIYLVLVKKALDREAIDNFLLTVVAVDSGNPPLHASKSFTLYVDDVNDNSPVFKQDIYHAEVQERSIQGTSVVTVEATDADIGINKHITYRIVDTPGSPSDWFKIDPDTGLITTKNSNVDCEQNPNPVLRVLAVDSGMPSLTGTCTVSVTVRDVNDLQPVFDPTTYSAIVREDVAINTCFLTITATDPDCHGNAQVAYSLSNFSSASSFYVKSQTGQLCIGKSLDFEQQQSYEFTALAVDSVTDVNDNPPIFYPKNYSINVDVTQANTGHQLVQVQAQDDDSGANSVIQYRIINGNSDNKFTINPSTGQLSLADNLQREEKVYVLEIEATDGLFRSPQNAMVYIKIYYTITDGDINGYFRIDQLSGEILTNKELDHDIHPFILLNVKAGAGNPPVYGNTQVNISITDVNDNSPKFISPYLEINIFEDEATSTTIYSAQASDDDSGINSMVKYKLLENPNSKFRIDQVSGEIRLETALDYELIKQYKVLICAYDQGSPSLSSTMTLIIHVVNVNDNPPVFTKDLYEVNVNETTTVNTNVVKVHANDLDLDQVTYSLTESSGEVFGILATSGFIYLRQPLDRETKELYSLTVIARDNNAKPSLLSSSAQVRIYITDANDNDPVFTESQYEFHIQENLPRGTTVGYITAVDKDTGENSRLRYSIESEQTIFALNSNTGEIITNNEVDRETNPEYTFSVKVTDQGIPPRSEIAKVKVVVSDVNDNKPEFQNSKPIQATVDENKKKGTPVIMIRAVDPDAMLNGTVSYYLEAAEDKNALKNFNIHPKTGLITTAEVLDFEKQKNFRLVVVARDSGTPVLESREAITIYVNDDNDETPIFSSVSVTFRVVENTPVGSTIGKVQANDSDSGENGRREMYLDYLWSIVSTGAIYCQREIDYEDSSSHAIGIKAVDNNIYKPRSSTISVNIQVIDVNDNTPKFDKDPVILVRKENIPVGHTIHTFTASDRDSGLNGTVEYILMDQKPPLGLLTLDSTVWETDS</sequence>
<name>A0ABQ9DWS7_TEGGR</name>
<protein>
    <recommendedName>
        <fullName evidence="10">Cadherin domain-containing protein</fullName>
    </recommendedName>
</protein>
<dbReference type="InterPro" id="IPR020894">
    <property type="entry name" value="Cadherin_CS"/>
</dbReference>
<keyword evidence="5" id="KW-1133">Transmembrane helix</keyword>
<dbReference type="PROSITE" id="PS50268">
    <property type="entry name" value="CADHERIN_2"/>
    <property type="match status" value="12"/>
</dbReference>
<dbReference type="PROSITE" id="PS00232">
    <property type="entry name" value="CADHERIN_1"/>
    <property type="match status" value="5"/>
</dbReference>
<dbReference type="SMART" id="SM00112">
    <property type="entry name" value="CA"/>
    <property type="match status" value="13"/>
</dbReference>
<feature type="signal peptide" evidence="9">
    <location>
        <begin position="1"/>
        <end position="25"/>
    </location>
</feature>
<dbReference type="PANTHER" id="PTHR24028:SF328">
    <property type="entry name" value="CADHERIN-3"/>
    <property type="match status" value="1"/>
</dbReference>
<evidence type="ECO:0000259" key="10">
    <source>
        <dbReference type="PROSITE" id="PS50268"/>
    </source>
</evidence>
<organism evidence="11 12">
    <name type="scientific">Tegillarca granosa</name>
    <name type="common">Malaysian cockle</name>
    <name type="synonym">Anadara granosa</name>
    <dbReference type="NCBI Taxonomy" id="220873"/>
    <lineage>
        <taxon>Eukaryota</taxon>
        <taxon>Metazoa</taxon>
        <taxon>Spiralia</taxon>
        <taxon>Lophotrochozoa</taxon>
        <taxon>Mollusca</taxon>
        <taxon>Bivalvia</taxon>
        <taxon>Autobranchia</taxon>
        <taxon>Pteriomorphia</taxon>
        <taxon>Arcoida</taxon>
        <taxon>Arcoidea</taxon>
        <taxon>Arcidae</taxon>
        <taxon>Tegillarca</taxon>
    </lineage>
</organism>
<keyword evidence="7" id="KW-0325">Glycoprotein</keyword>
<comment type="subcellular location">
    <subcellularLocation>
        <location evidence="1">Membrane</location>
        <topology evidence="1">Single-pass membrane protein</topology>
    </subcellularLocation>
</comment>
<keyword evidence="6" id="KW-0472">Membrane</keyword>
<dbReference type="Pfam" id="PF00028">
    <property type="entry name" value="Cadherin"/>
    <property type="match status" value="11"/>
</dbReference>
<evidence type="ECO:0000256" key="7">
    <source>
        <dbReference type="ARBA" id="ARBA00023180"/>
    </source>
</evidence>
<feature type="domain" description="Cadherin" evidence="10">
    <location>
        <begin position="229"/>
        <end position="333"/>
    </location>
</feature>
<dbReference type="InterPro" id="IPR050174">
    <property type="entry name" value="Protocadherin/Cadherin-CA"/>
</dbReference>
<feature type="domain" description="Cadherin" evidence="10">
    <location>
        <begin position="1017"/>
        <end position="1119"/>
    </location>
</feature>